<organism evidence="2 3">
    <name type="scientific">Iris pallida</name>
    <name type="common">Sweet iris</name>
    <dbReference type="NCBI Taxonomy" id="29817"/>
    <lineage>
        <taxon>Eukaryota</taxon>
        <taxon>Viridiplantae</taxon>
        <taxon>Streptophyta</taxon>
        <taxon>Embryophyta</taxon>
        <taxon>Tracheophyta</taxon>
        <taxon>Spermatophyta</taxon>
        <taxon>Magnoliopsida</taxon>
        <taxon>Liliopsida</taxon>
        <taxon>Asparagales</taxon>
        <taxon>Iridaceae</taxon>
        <taxon>Iridoideae</taxon>
        <taxon>Irideae</taxon>
        <taxon>Iris</taxon>
    </lineage>
</organism>
<reference evidence="2" key="2">
    <citation type="submission" date="2023-04" db="EMBL/GenBank/DDBJ databases">
        <authorList>
            <person name="Bruccoleri R.E."/>
            <person name="Oakeley E.J."/>
            <person name="Faust A.-M."/>
            <person name="Dessus-Babus S."/>
            <person name="Altorfer M."/>
            <person name="Burckhardt D."/>
            <person name="Oertli M."/>
            <person name="Naumann U."/>
            <person name="Petersen F."/>
            <person name="Wong J."/>
        </authorList>
    </citation>
    <scope>NUCLEOTIDE SEQUENCE</scope>
    <source>
        <strain evidence="2">GSM-AAB239-AS_SAM_17_03QT</strain>
        <tissue evidence="2">Leaf</tissue>
    </source>
</reference>
<reference evidence="2" key="1">
    <citation type="journal article" date="2023" name="GigaByte">
        <title>Genome assembly of the bearded iris, Iris pallida Lam.</title>
        <authorList>
            <person name="Bruccoleri R.E."/>
            <person name="Oakeley E.J."/>
            <person name="Faust A.M.E."/>
            <person name="Altorfer M."/>
            <person name="Dessus-Babus S."/>
            <person name="Burckhardt D."/>
            <person name="Oertli M."/>
            <person name="Naumann U."/>
            <person name="Petersen F."/>
            <person name="Wong J."/>
        </authorList>
    </citation>
    <scope>NUCLEOTIDE SEQUENCE</scope>
    <source>
        <strain evidence="2">GSM-AAB239-AS_SAM_17_03QT</strain>
    </source>
</reference>
<evidence type="ECO:0000256" key="1">
    <source>
        <dbReference type="SAM" id="MobiDB-lite"/>
    </source>
</evidence>
<feature type="region of interest" description="Disordered" evidence="1">
    <location>
        <begin position="1"/>
        <end position="29"/>
    </location>
</feature>
<evidence type="ECO:0000313" key="3">
    <source>
        <dbReference type="Proteomes" id="UP001140949"/>
    </source>
</evidence>
<protein>
    <submittedName>
        <fullName evidence="2">Uncharacterized protein</fullName>
    </submittedName>
</protein>
<gene>
    <name evidence="2" type="ORF">M6B38_118650</name>
</gene>
<dbReference type="EMBL" id="JANAVB010009198">
    <property type="protein sequence ID" value="KAJ6840785.1"/>
    <property type="molecule type" value="Genomic_DNA"/>
</dbReference>
<accession>A0AAX6HK79</accession>
<sequence>MGAGGRRADPRRRAPQRRRAGAGDTAERLGISASRPWAAARRSAGGACLRHGRRKMTRLDERCAAVARRPGGGFDGVEVSGATNLG</sequence>
<feature type="compositionally biased region" description="Basic and acidic residues" evidence="1">
    <location>
        <begin position="1"/>
        <end position="12"/>
    </location>
</feature>
<keyword evidence="3" id="KW-1185">Reference proteome</keyword>
<dbReference type="AlphaFoldDB" id="A0AAX6HK79"/>
<dbReference type="Proteomes" id="UP001140949">
    <property type="component" value="Unassembled WGS sequence"/>
</dbReference>
<evidence type="ECO:0000313" key="2">
    <source>
        <dbReference type="EMBL" id="KAJ6840785.1"/>
    </source>
</evidence>
<proteinExistence type="predicted"/>
<name>A0AAX6HK79_IRIPA</name>
<comment type="caution">
    <text evidence="2">The sequence shown here is derived from an EMBL/GenBank/DDBJ whole genome shotgun (WGS) entry which is preliminary data.</text>
</comment>